<evidence type="ECO:0000313" key="10">
    <source>
        <dbReference type="EMBL" id="CAH1114044.1"/>
    </source>
</evidence>
<evidence type="ECO:0000313" key="11">
    <source>
        <dbReference type="Proteomes" id="UP001153636"/>
    </source>
</evidence>
<feature type="compositionally biased region" description="Basic and acidic residues" evidence="9">
    <location>
        <begin position="153"/>
        <end position="173"/>
    </location>
</feature>
<dbReference type="PANTHER" id="PTHR15415">
    <property type="entry name" value="MITOFILIN"/>
    <property type="match status" value="1"/>
</dbReference>
<feature type="region of interest" description="Disordered" evidence="9">
    <location>
        <begin position="126"/>
        <end position="198"/>
    </location>
</feature>
<keyword evidence="2 7" id="KW-0812">Transmembrane</keyword>
<keyword evidence="6" id="KW-0472">Membrane</keyword>
<comment type="similarity">
    <text evidence="1 7">Belongs to the MICOS complex subunit Mic60 family.</text>
</comment>
<dbReference type="GO" id="GO:0061617">
    <property type="term" value="C:MICOS complex"/>
    <property type="evidence" value="ECO:0007669"/>
    <property type="project" value="TreeGrafter"/>
</dbReference>
<keyword evidence="11" id="KW-1185">Reference proteome</keyword>
<name>A0A9P0D8Y2_9CUCU</name>
<organism evidence="10 11">
    <name type="scientific">Psylliodes chrysocephalus</name>
    <dbReference type="NCBI Taxonomy" id="3402493"/>
    <lineage>
        <taxon>Eukaryota</taxon>
        <taxon>Metazoa</taxon>
        <taxon>Ecdysozoa</taxon>
        <taxon>Arthropoda</taxon>
        <taxon>Hexapoda</taxon>
        <taxon>Insecta</taxon>
        <taxon>Pterygota</taxon>
        <taxon>Neoptera</taxon>
        <taxon>Endopterygota</taxon>
        <taxon>Coleoptera</taxon>
        <taxon>Polyphaga</taxon>
        <taxon>Cucujiformia</taxon>
        <taxon>Chrysomeloidea</taxon>
        <taxon>Chrysomelidae</taxon>
        <taxon>Galerucinae</taxon>
        <taxon>Alticini</taxon>
        <taxon>Psylliodes</taxon>
    </lineage>
</organism>
<evidence type="ECO:0000256" key="7">
    <source>
        <dbReference type="RuleBase" id="RU363000"/>
    </source>
</evidence>
<proteinExistence type="inferred from homology"/>
<evidence type="ECO:0000256" key="6">
    <source>
        <dbReference type="ARBA" id="ARBA00023136"/>
    </source>
</evidence>
<evidence type="ECO:0000256" key="2">
    <source>
        <dbReference type="ARBA" id="ARBA00022692"/>
    </source>
</evidence>
<dbReference type="OrthoDB" id="10261039at2759"/>
<sequence>MLRIARGVQNKKIWKQHTLPVLTVPRPLSYNNCYTIISSRQYSQSSDSQSGGSGGRKLLLAVGALVAAGGATLAYAKHDNDFRKTLTGVAPFTDDFISVLWQEKSTGNNVLVTSYQNVKGFVTGFTNKDDTPHPVKQTSAPPQYKAAPPVPKIKKEDTKPSETSEVRLEKMESTKPGSSVDIGANSKPKQEKKSFGDAGEYSAENITKLEQKICQSAEEAVNAFNKAVYITKLYNADIEYIVDEAVNEIKSETWEQIKSKTRSKIECVKRAVEKADIATKDINKLKFLISSRNFDVPESSKQIIRDNIIKVQEDIENARKELEREQKTGKVSEKYWDKIEKARHHFSEELESLFPTVDLAKQELNVNKEDLDLFVLHAYANVLFYQKELAKMETIINEKMRLAIEAAKQGGFEELTDAQIREALEQEKRRIALTFQHQVLKLRKEHELELRDALKRQSQTFTDHLEDEVKKREEEIQRCLSRKFDEVLENERSKAKVQMAAVVGRLKGIDEALQEKHRSEEAAKQGQVLWSACQSLLGALTIGCPGLTWKDQIRPLDPEIRAVEKAAVEKDDLVSAVVNGIPKEARDRGVYPEDALRERFLKVEKVARTVALIPAEGASLPIHLLSFLQSLLLIRAASPIPQAELNDEKVDVSKLNTIEILQRARYWLDRGDFAQSLKYMNLLTGAPRCVAREWMNETRIYLETRQAANTLMAYATSSGLSCL</sequence>
<comment type="subunit">
    <text evidence="7">Component of the mitochondrial contact site and cristae organizing system (MICOS) complex.</text>
</comment>
<dbReference type="PANTHER" id="PTHR15415:SF7">
    <property type="entry name" value="MICOS COMPLEX SUBUNIT MIC60"/>
    <property type="match status" value="1"/>
</dbReference>
<evidence type="ECO:0000256" key="4">
    <source>
        <dbReference type="ARBA" id="ARBA00022989"/>
    </source>
</evidence>
<dbReference type="Proteomes" id="UP001153636">
    <property type="component" value="Chromosome 8"/>
</dbReference>
<comment type="function">
    <text evidence="7">Component of the MICOS complex, a large protein complex of the mitochondrial inner membrane that plays crucial roles in the maintenance of crista junctions, inner membrane architecture, and formation of contact sites to the outer membrane.</text>
</comment>
<dbReference type="GO" id="GO:0042407">
    <property type="term" value="P:cristae formation"/>
    <property type="evidence" value="ECO:0007669"/>
    <property type="project" value="TreeGrafter"/>
</dbReference>
<gene>
    <name evidence="10" type="ORF">PSYICH_LOCUS14393</name>
</gene>
<evidence type="ECO:0000256" key="3">
    <source>
        <dbReference type="ARBA" id="ARBA00022792"/>
    </source>
</evidence>
<evidence type="ECO:0000256" key="1">
    <source>
        <dbReference type="ARBA" id="ARBA00010877"/>
    </source>
</evidence>
<feature type="coiled-coil region" evidence="8">
    <location>
        <begin position="301"/>
        <end position="328"/>
    </location>
</feature>
<protein>
    <recommendedName>
        <fullName evidence="7">MICOS complex subunit MIC60</fullName>
    </recommendedName>
    <alternativeName>
        <fullName evidence="7">Mitofilin</fullName>
    </alternativeName>
</protein>
<dbReference type="InterPro" id="IPR019133">
    <property type="entry name" value="MIC60"/>
</dbReference>
<evidence type="ECO:0000256" key="5">
    <source>
        <dbReference type="ARBA" id="ARBA00023128"/>
    </source>
</evidence>
<reference evidence="10" key="1">
    <citation type="submission" date="2022-01" db="EMBL/GenBank/DDBJ databases">
        <authorList>
            <person name="King R."/>
        </authorList>
    </citation>
    <scope>NUCLEOTIDE SEQUENCE</scope>
</reference>
<accession>A0A9P0D8Y2</accession>
<keyword evidence="5 7" id="KW-0496">Mitochondrion</keyword>
<keyword evidence="8" id="KW-0175">Coiled coil</keyword>
<keyword evidence="3 7" id="KW-0999">Mitochondrion inner membrane</keyword>
<dbReference type="EMBL" id="OV651820">
    <property type="protein sequence ID" value="CAH1114044.1"/>
    <property type="molecule type" value="Genomic_DNA"/>
</dbReference>
<comment type="subcellular location">
    <subcellularLocation>
        <location evidence="7">Mitochondrion inner membrane</location>
        <topology evidence="7">Single-pass membrane protein</topology>
    </subcellularLocation>
</comment>
<dbReference type="Pfam" id="PF09731">
    <property type="entry name" value="Mitofilin"/>
    <property type="match status" value="1"/>
</dbReference>
<evidence type="ECO:0000256" key="8">
    <source>
        <dbReference type="SAM" id="Coils"/>
    </source>
</evidence>
<keyword evidence="4" id="KW-1133">Transmembrane helix</keyword>
<dbReference type="AlphaFoldDB" id="A0A9P0D8Y2"/>
<evidence type="ECO:0000256" key="9">
    <source>
        <dbReference type="SAM" id="MobiDB-lite"/>
    </source>
</evidence>